<dbReference type="AlphaFoldDB" id="A0A5N7DN40"/>
<feature type="region of interest" description="Disordered" evidence="1">
    <location>
        <begin position="1"/>
        <end position="55"/>
    </location>
</feature>
<proteinExistence type="predicted"/>
<dbReference type="GeneID" id="43665748"/>
<dbReference type="RefSeq" id="XP_031945196.1">
    <property type="nucleotide sequence ID" value="XM_032081057.1"/>
</dbReference>
<name>A0A5N7DN40_9EURO</name>
<evidence type="ECO:0000313" key="2">
    <source>
        <dbReference type="EMBL" id="KAE8407877.1"/>
    </source>
</evidence>
<feature type="compositionally biased region" description="Polar residues" evidence="1">
    <location>
        <begin position="11"/>
        <end position="27"/>
    </location>
</feature>
<sequence>MRPKGEIPASWTKNAPNSHRSIRSSFLENVENGHRKRSGESRMEPHPHQSCGDPNPVAIISTSLARLCRQPHCWLAGIRCGIISMA</sequence>
<protein>
    <submittedName>
        <fullName evidence="2">Uncharacterized protein</fullName>
    </submittedName>
</protein>
<accession>A0A5N7DN40</accession>
<evidence type="ECO:0000313" key="3">
    <source>
        <dbReference type="Proteomes" id="UP000325579"/>
    </source>
</evidence>
<keyword evidence="3" id="KW-1185">Reference proteome</keyword>
<reference evidence="2 3" key="1">
    <citation type="submission" date="2019-04" db="EMBL/GenBank/DDBJ databases">
        <authorList>
            <consortium name="DOE Joint Genome Institute"/>
            <person name="Mondo S."/>
            <person name="Kjaerbolling I."/>
            <person name="Vesth T."/>
            <person name="Frisvad J.C."/>
            <person name="Nybo J.L."/>
            <person name="Theobald S."/>
            <person name="Kildgaard S."/>
            <person name="Isbrandt T."/>
            <person name="Kuo A."/>
            <person name="Sato A."/>
            <person name="Lyhne E.K."/>
            <person name="Kogle M.E."/>
            <person name="Wiebenga A."/>
            <person name="Kun R.S."/>
            <person name="Lubbers R.J."/>
            <person name="Makela M.R."/>
            <person name="Barry K."/>
            <person name="Chovatia M."/>
            <person name="Clum A."/>
            <person name="Daum C."/>
            <person name="Haridas S."/>
            <person name="He G."/>
            <person name="LaButti K."/>
            <person name="Lipzen A."/>
            <person name="Riley R."/>
            <person name="Salamov A."/>
            <person name="Simmons B.A."/>
            <person name="Magnuson J.K."/>
            <person name="Henrissat B."/>
            <person name="Mortensen U.H."/>
            <person name="Larsen T.O."/>
            <person name="Devries R.P."/>
            <person name="Grigoriev I.V."/>
            <person name="Machida M."/>
            <person name="Baker S.E."/>
            <person name="Andersen M.R."/>
            <person name="Cantor M.N."/>
            <person name="Hua S.X."/>
        </authorList>
    </citation>
    <scope>NUCLEOTIDE SEQUENCE [LARGE SCALE GENOMIC DNA]</scope>
    <source>
        <strain evidence="2 3">CBS 119388</strain>
    </source>
</reference>
<dbReference type="Proteomes" id="UP000325579">
    <property type="component" value="Unassembled WGS sequence"/>
</dbReference>
<evidence type="ECO:0000256" key="1">
    <source>
        <dbReference type="SAM" id="MobiDB-lite"/>
    </source>
</evidence>
<gene>
    <name evidence="2" type="ORF">BDV37DRAFT_240277</name>
</gene>
<dbReference type="EMBL" id="ML736746">
    <property type="protein sequence ID" value="KAE8407877.1"/>
    <property type="molecule type" value="Genomic_DNA"/>
</dbReference>
<feature type="compositionally biased region" description="Basic and acidic residues" evidence="1">
    <location>
        <begin position="38"/>
        <end position="47"/>
    </location>
</feature>
<organism evidence="2 3">
    <name type="scientific">Aspergillus pseudonomiae</name>
    <dbReference type="NCBI Taxonomy" id="1506151"/>
    <lineage>
        <taxon>Eukaryota</taxon>
        <taxon>Fungi</taxon>
        <taxon>Dikarya</taxon>
        <taxon>Ascomycota</taxon>
        <taxon>Pezizomycotina</taxon>
        <taxon>Eurotiomycetes</taxon>
        <taxon>Eurotiomycetidae</taxon>
        <taxon>Eurotiales</taxon>
        <taxon>Aspergillaceae</taxon>
        <taxon>Aspergillus</taxon>
        <taxon>Aspergillus subgen. Circumdati</taxon>
    </lineage>
</organism>